<feature type="transmembrane region" description="Helical" evidence="1">
    <location>
        <begin position="380"/>
        <end position="400"/>
    </location>
</feature>
<evidence type="ECO:0000313" key="3">
    <source>
        <dbReference type="Proteomes" id="UP001221686"/>
    </source>
</evidence>
<accession>A0ABT5E2T9</accession>
<keyword evidence="1" id="KW-1133">Transmembrane helix</keyword>
<protein>
    <recommendedName>
        <fullName evidence="4">Glycosyltransferase RgtA/B/C/D-like domain-containing protein</fullName>
    </recommendedName>
</protein>
<dbReference type="Proteomes" id="UP001221686">
    <property type="component" value="Unassembled WGS sequence"/>
</dbReference>
<keyword evidence="3" id="KW-1185">Reference proteome</keyword>
<feature type="transmembrane region" description="Helical" evidence="1">
    <location>
        <begin position="35"/>
        <end position="50"/>
    </location>
</feature>
<sequence length="600" mass="62188">MLPVVGWLPLGVAALWLGGHVLATRLLAGPLGERLCLGLTIALATALGLVELLGALGWLTAAAGLVGCLGFATAATRAGDLRAVRADLVALGRVARAAVRGPWALALLAGLLALALASLAALLLESWGWDALAYHLPPVHDALQTGRVREVPTHVAYVQAYPQAVERVFTLWRLLLADETLVDLGQLPFALAGAAGLATLARRAGVSPGRAAALALAWCATPVVMLQLAHAYVDVAHAALAVLAVVFVTGPRDRGRLIGAALALGLLLGSKPSAPLPFALLAATLGLRRGPGRAGALAAIAAALVLGGGSYVRGLMLHGNPVWPVALQVGPWTLPGPVNPEMFFAVLTPSGFAELDWPGRLMRSWSTLPGPGGYGYDMRLGLHGPLHLLVPLAIVSLALGTARRVRLPIALLAVVTLATPAAFWPRFTLALPGALLVAVAAGSEGWARPVRAGVDAAIGALALAGIVLAAPGFSPDGPPIWELGRATPLQRAEAATAIGQARGWLEARGRVGTEECFGYDESVEVPGLLWRPDGRGRVAFVPPEVVEGPALAAWLAAERVRVIAVDRRGPRAAWLRAQPERFTPLFGCRTAPCEVFAVAR</sequence>
<keyword evidence="1" id="KW-0472">Membrane</keyword>
<feature type="transmembrane region" description="Helical" evidence="1">
    <location>
        <begin position="294"/>
        <end position="312"/>
    </location>
</feature>
<organism evidence="2 3">
    <name type="scientific">Nannocystis bainbridge</name>
    <dbReference type="NCBI Taxonomy" id="2995303"/>
    <lineage>
        <taxon>Bacteria</taxon>
        <taxon>Pseudomonadati</taxon>
        <taxon>Myxococcota</taxon>
        <taxon>Polyangia</taxon>
        <taxon>Nannocystales</taxon>
        <taxon>Nannocystaceae</taxon>
        <taxon>Nannocystis</taxon>
    </lineage>
</organism>
<dbReference type="RefSeq" id="WP_272088244.1">
    <property type="nucleotide sequence ID" value="NZ_JAQNDL010000002.1"/>
</dbReference>
<dbReference type="EMBL" id="JAQNDL010000002">
    <property type="protein sequence ID" value="MDC0719743.1"/>
    <property type="molecule type" value="Genomic_DNA"/>
</dbReference>
<proteinExistence type="predicted"/>
<evidence type="ECO:0008006" key="4">
    <source>
        <dbReference type="Google" id="ProtNLM"/>
    </source>
</evidence>
<evidence type="ECO:0000256" key="1">
    <source>
        <dbReference type="SAM" id="Phobius"/>
    </source>
</evidence>
<keyword evidence="1" id="KW-0812">Transmembrane</keyword>
<feature type="transmembrane region" description="Helical" evidence="1">
    <location>
        <begin position="407"/>
        <end position="423"/>
    </location>
</feature>
<gene>
    <name evidence="2" type="ORF">POL25_22765</name>
</gene>
<name>A0ABT5E2T9_9BACT</name>
<comment type="caution">
    <text evidence="2">The sequence shown here is derived from an EMBL/GenBank/DDBJ whole genome shotgun (WGS) entry which is preliminary data.</text>
</comment>
<feature type="transmembrane region" description="Helical" evidence="1">
    <location>
        <begin position="6"/>
        <end position="28"/>
    </location>
</feature>
<reference evidence="2 3" key="1">
    <citation type="submission" date="2022-11" db="EMBL/GenBank/DDBJ databases">
        <title>Minimal conservation of predation-associated metabolite biosynthetic gene clusters underscores biosynthetic potential of Myxococcota including descriptions for ten novel species: Archangium lansinium sp. nov., Myxococcus landrumus sp. nov., Nannocystis bai.</title>
        <authorList>
            <person name="Ahearne A."/>
            <person name="Stevens C."/>
            <person name="Dowd S."/>
        </authorList>
    </citation>
    <scope>NUCLEOTIDE SEQUENCE [LARGE SCALE GENOMIC DNA]</scope>
    <source>
        <strain evidence="2 3">BB15-2</strain>
    </source>
</reference>
<feature type="transmembrane region" description="Helical" evidence="1">
    <location>
        <begin position="103"/>
        <end position="124"/>
    </location>
</feature>
<evidence type="ECO:0000313" key="2">
    <source>
        <dbReference type="EMBL" id="MDC0719743.1"/>
    </source>
</evidence>
<feature type="transmembrane region" description="Helical" evidence="1">
    <location>
        <begin position="257"/>
        <end position="282"/>
    </location>
</feature>